<protein>
    <submittedName>
        <fullName evidence="3">Uncharacterized protein LOC113932183 isoform X1</fullName>
    </submittedName>
</protein>
<reference evidence="3" key="1">
    <citation type="submission" date="2025-08" db="UniProtKB">
        <authorList>
            <consortium name="RefSeq"/>
        </authorList>
    </citation>
    <scope>IDENTIFICATION</scope>
    <source>
        <tissue evidence="3">Blood</tissue>
    </source>
</reference>
<name>A0A6J2EM75_ZALCA</name>
<dbReference type="RefSeq" id="XP_027466643.2">
    <property type="nucleotide sequence ID" value="XM_027610842.2"/>
</dbReference>
<dbReference type="OrthoDB" id="9644200at2759"/>
<evidence type="ECO:0000313" key="3">
    <source>
        <dbReference type="RefSeq" id="XP_027466643.2"/>
    </source>
</evidence>
<sequence length="216" mass="22766">MAPGNCGSRPGPASGSAAPTRALGPERACARACGRPGQVPCGLGQRPAASGAPANYEPRESSSSQGYRRPSRFQAADVVLPASRKSPSPERLSEALRGPGKAVLSSRCRLNRFGPCSPPLAVFTAETKEAWRAPGAEDPSFNTFAVPLTSIHSFADDLGYQGSQELTSCSMAFSRGYMTCDIAMDRTQKLSCESSRPAVKKSANIKTRPLSAQVLF</sequence>
<dbReference type="Proteomes" id="UP000515165">
    <property type="component" value="Chromosome 10"/>
</dbReference>
<evidence type="ECO:0000256" key="1">
    <source>
        <dbReference type="SAM" id="MobiDB-lite"/>
    </source>
</evidence>
<dbReference type="KEGG" id="zca:113932183"/>
<keyword evidence="2" id="KW-1185">Reference proteome</keyword>
<dbReference type="GeneID" id="113932183"/>
<feature type="region of interest" description="Disordered" evidence="1">
    <location>
        <begin position="40"/>
        <end position="98"/>
    </location>
</feature>
<gene>
    <name evidence="3" type="primary">LOC113932183</name>
</gene>
<feature type="region of interest" description="Disordered" evidence="1">
    <location>
        <begin position="1"/>
        <end position="27"/>
    </location>
</feature>
<organism evidence="2 3">
    <name type="scientific">Zalophus californianus</name>
    <name type="common">California sealion</name>
    <dbReference type="NCBI Taxonomy" id="9704"/>
    <lineage>
        <taxon>Eukaryota</taxon>
        <taxon>Metazoa</taxon>
        <taxon>Chordata</taxon>
        <taxon>Craniata</taxon>
        <taxon>Vertebrata</taxon>
        <taxon>Euteleostomi</taxon>
        <taxon>Mammalia</taxon>
        <taxon>Eutheria</taxon>
        <taxon>Laurasiatheria</taxon>
        <taxon>Carnivora</taxon>
        <taxon>Caniformia</taxon>
        <taxon>Pinnipedia</taxon>
        <taxon>Otariidae</taxon>
        <taxon>Zalophus</taxon>
    </lineage>
</organism>
<accession>A0A6J2EM75</accession>
<dbReference type="AlphaFoldDB" id="A0A6J2EM75"/>
<proteinExistence type="predicted"/>
<evidence type="ECO:0000313" key="2">
    <source>
        <dbReference type="Proteomes" id="UP000515165"/>
    </source>
</evidence>